<feature type="domain" description="Peptidase M16 N-terminal" evidence="3">
    <location>
        <begin position="12"/>
        <end position="159"/>
    </location>
</feature>
<dbReference type="InterPro" id="IPR011765">
    <property type="entry name" value="Pept_M16_N"/>
</dbReference>
<evidence type="ECO:0000259" key="3">
    <source>
        <dbReference type="Pfam" id="PF00675"/>
    </source>
</evidence>
<name>A0A4U9RKY2_HATHI</name>
<reference evidence="5 6" key="1">
    <citation type="submission" date="2019-05" db="EMBL/GenBank/DDBJ databases">
        <authorList>
            <consortium name="Pathogen Informatics"/>
        </authorList>
    </citation>
    <scope>NUCLEOTIDE SEQUENCE [LARGE SCALE GENOMIC DNA]</scope>
    <source>
        <strain evidence="5 6">NCTC503</strain>
    </source>
</reference>
<proteinExistence type="inferred from homology"/>
<evidence type="ECO:0000256" key="2">
    <source>
        <dbReference type="RuleBase" id="RU004447"/>
    </source>
</evidence>
<gene>
    <name evidence="5" type="primary">ptrA_1</name>
    <name evidence="5" type="ORF">NCTC503_01418</name>
</gene>
<organism evidence="5 6">
    <name type="scientific">Hathewaya histolytica</name>
    <name type="common">Clostridium histolyticum</name>
    <dbReference type="NCBI Taxonomy" id="1498"/>
    <lineage>
        <taxon>Bacteria</taxon>
        <taxon>Bacillati</taxon>
        <taxon>Bacillota</taxon>
        <taxon>Clostridia</taxon>
        <taxon>Eubacteriales</taxon>
        <taxon>Clostridiaceae</taxon>
        <taxon>Hathewaya</taxon>
    </lineage>
</organism>
<dbReference type="GO" id="GO:0006508">
    <property type="term" value="P:proteolysis"/>
    <property type="evidence" value="ECO:0007669"/>
    <property type="project" value="UniProtKB-KW"/>
</dbReference>
<dbReference type="InterPro" id="IPR001431">
    <property type="entry name" value="Pept_M16_Zn_BS"/>
</dbReference>
<dbReference type="OrthoDB" id="9811314at2"/>
<dbReference type="GO" id="GO:0046872">
    <property type="term" value="F:metal ion binding"/>
    <property type="evidence" value="ECO:0007669"/>
    <property type="project" value="InterPro"/>
</dbReference>
<keyword evidence="6" id="KW-1185">Reference proteome</keyword>
<dbReference type="Gene3D" id="3.30.830.10">
    <property type="entry name" value="Metalloenzyme, LuxS/M16 peptidase-like"/>
    <property type="match status" value="2"/>
</dbReference>
<keyword evidence="5" id="KW-0645">Protease</keyword>
<evidence type="ECO:0000256" key="1">
    <source>
        <dbReference type="ARBA" id="ARBA00007261"/>
    </source>
</evidence>
<dbReference type="RefSeq" id="WP_138210074.1">
    <property type="nucleotide sequence ID" value="NZ_CBCRUQ010000012.1"/>
</dbReference>
<dbReference type="AlphaFoldDB" id="A0A4U9RKY2"/>
<dbReference type="InterPro" id="IPR011249">
    <property type="entry name" value="Metalloenz_LuxS/M16"/>
</dbReference>
<dbReference type="InterPro" id="IPR007863">
    <property type="entry name" value="Peptidase_M16_C"/>
</dbReference>
<protein>
    <submittedName>
        <fullName evidence="5">Zinc-dependent protease</fullName>
        <ecNumber evidence="5">3.4.24.55</ecNumber>
    </submittedName>
</protein>
<dbReference type="PANTHER" id="PTHR11851">
    <property type="entry name" value="METALLOPROTEASE"/>
    <property type="match status" value="1"/>
</dbReference>
<dbReference type="PROSITE" id="PS00143">
    <property type="entry name" value="INSULINASE"/>
    <property type="match status" value="1"/>
</dbReference>
<dbReference type="Proteomes" id="UP000308489">
    <property type="component" value="Chromosome 1"/>
</dbReference>
<evidence type="ECO:0000313" key="5">
    <source>
        <dbReference type="EMBL" id="VTQ89500.1"/>
    </source>
</evidence>
<comment type="similarity">
    <text evidence="1 2">Belongs to the peptidase M16 family.</text>
</comment>
<dbReference type="PANTHER" id="PTHR11851:SF49">
    <property type="entry name" value="MITOCHONDRIAL-PROCESSING PEPTIDASE SUBUNIT ALPHA"/>
    <property type="match status" value="1"/>
</dbReference>
<evidence type="ECO:0000259" key="4">
    <source>
        <dbReference type="Pfam" id="PF05193"/>
    </source>
</evidence>
<dbReference type="Pfam" id="PF00675">
    <property type="entry name" value="Peptidase_M16"/>
    <property type="match status" value="1"/>
</dbReference>
<dbReference type="InterPro" id="IPR050361">
    <property type="entry name" value="MPP/UQCRC_Complex"/>
</dbReference>
<evidence type="ECO:0000313" key="6">
    <source>
        <dbReference type="Proteomes" id="UP000308489"/>
    </source>
</evidence>
<keyword evidence="5" id="KW-0378">Hydrolase</keyword>
<dbReference type="EC" id="3.4.24.55" evidence="5"/>
<sequence>MYEVITLKNGLRVVLENISYVKSISIGLWIENGSRNENITNSGVSHFIEHMLFKGTYNRTSKEIVETIEDIGGQINAFTSKEVTCFYTKALDNHLELCLDVLADMLLNSKFDAEDIEKEKKVIFEEIKMSEDSPEEVLSDIHNVAIWGEDPISMPILGTYNSLNRLSREHILDYFKKYYVPENAVISICGNFKTDTIYNVIEKFFGNWESSTSKKSNYTTPKILNNNVFRHKDVEQTHFSLGIHGLPTGHEDMYALNLLTNLFAGGASSNLFQKIREELSLCYTIYGYSSSLINTGVVNIYTALNSEYIKEAYKEIEKELYEFSKENLSESKLKKAKEQLKGNYILALESTTNRMFSNGKSCLILNEIKTPEDILNKIDGINSVVIDKVLNETFRKGIINGAFLSKDYEKVKKSLPFKIENI</sequence>
<feature type="domain" description="Peptidase M16 C-terminal" evidence="4">
    <location>
        <begin position="166"/>
        <end position="340"/>
    </location>
</feature>
<dbReference type="Pfam" id="PF05193">
    <property type="entry name" value="Peptidase_M16_C"/>
    <property type="match status" value="1"/>
</dbReference>
<dbReference type="SUPFAM" id="SSF63411">
    <property type="entry name" value="LuxS/MPP-like metallohydrolase"/>
    <property type="match status" value="2"/>
</dbReference>
<dbReference type="KEGG" id="hhw:NCTC503_01418"/>
<dbReference type="GO" id="GO:0004222">
    <property type="term" value="F:metalloendopeptidase activity"/>
    <property type="evidence" value="ECO:0007669"/>
    <property type="project" value="UniProtKB-EC"/>
</dbReference>
<dbReference type="FunFam" id="3.30.830.10:FF:000008">
    <property type="entry name" value="Mitochondrial-processing peptidase subunit beta"/>
    <property type="match status" value="1"/>
</dbReference>
<dbReference type="EMBL" id="LR590481">
    <property type="protein sequence ID" value="VTQ89500.1"/>
    <property type="molecule type" value="Genomic_DNA"/>
</dbReference>
<accession>A0A4U9RKY2</accession>